<feature type="non-terminal residue" evidence="4">
    <location>
        <position position="117"/>
    </location>
</feature>
<comment type="caution">
    <text evidence="4">The sequence shown here is derived from an EMBL/GenBank/DDBJ whole genome shotgun (WGS) entry which is preliminary data.</text>
</comment>
<feature type="domain" description="L-fucose isomerase C-terminal" evidence="3">
    <location>
        <begin position="1"/>
        <end position="98"/>
    </location>
</feature>
<dbReference type="EMBL" id="BARV01022477">
    <property type="protein sequence ID" value="GAI20532.1"/>
    <property type="molecule type" value="Genomic_DNA"/>
</dbReference>
<dbReference type="GO" id="GO:0008790">
    <property type="term" value="F:arabinose isomerase activity"/>
    <property type="evidence" value="ECO:0007669"/>
    <property type="project" value="TreeGrafter"/>
</dbReference>
<evidence type="ECO:0000259" key="3">
    <source>
        <dbReference type="Pfam" id="PF02952"/>
    </source>
</evidence>
<evidence type="ECO:0000256" key="1">
    <source>
        <dbReference type="ARBA" id="ARBA00023235"/>
    </source>
</evidence>
<dbReference type="InterPro" id="IPR015888">
    <property type="entry name" value="Fuc_isomerase_C"/>
</dbReference>
<name>X1LMF0_9ZZZZ</name>
<keyword evidence="1" id="KW-0413">Isomerase</keyword>
<proteinExistence type="predicted"/>
<dbReference type="GO" id="GO:0019571">
    <property type="term" value="P:D-arabinose catabolic process"/>
    <property type="evidence" value="ECO:0007669"/>
    <property type="project" value="TreeGrafter"/>
</dbReference>
<dbReference type="SUPFAM" id="SSF50443">
    <property type="entry name" value="FucI/AraA C-terminal domain-like"/>
    <property type="match status" value="1"/>
</dbReference>
<dbReference type="Gene3D" id="3.20.14.10">
    <property type="entry name" value="L-fucose/L-arabinose isomerase, C-terminal"/>
    <property type="match status" value="1"/>
</dbReference>
<accession>X1LMF0</accession>
<dbReference type="GO" id="GO:0042355">
    <property type="term" value="P:L-fucose catabolic process"/>
    <property type="evidence" value="ECO:0007669"/>
    <property type="project" value="TreeGrafter"/>
</dbReference>
<dbReference type="Pfam" id="PF02952">
    <property type="entry name" value="Fucose_iso_C"/>
    <property type="match status" value="1"/>
</dbReference>
<dbReference type="InterPro" id="IPR005763">
    <property type="entry name" value="Fucose_isomerase"/>
</dbReference>
<dbReference type="PANTHER" id="PTHR37840:SF1">
    <property type="entry name" value="L-FUCOSE ISOMERASE"/>
    <property type="match status" value="1"/>
</dbReference>
<dbReference type="GO" id="GO:0008736">
    <property type="term" value="F:L-fucose isomerase activity"/>
    <property type="evidence" value="ECO:0007669"/>
    <property type="project" value="InterPro"/>
</dbReference>
<sequence length="117" mass="13078">MPVTMVRINIIKRIGPVIQIAEGHTVDLPAKIHQILDERTDPTWPTTWFAPRLTGEGAFRDVYSVMNNWGANHGAISYGHIGKDLITLASMLRIPVAMNNVPEEQIFRPKAWASFGT</sequence>
<evidence type="ECO:0000256" key="2">
    <source>
        <dbReference type="ARBA" id="ARBA00023277"/>
    </source>
</evidence>
<evidence type="ECO:0000313" key="4">
    <source>
        <dbReference type="EMBL" id="GAI20532.1"/>
    </source>
</evidence>
<dbReference type="GO" id="GO:0030145">
    <property type="term" value="F:manganese ion binding"/>
    <property type="evidence" value="ECO:0007669"/>
    <property type="project" value="InterPro"/>
</dbReference>
<organism evidence="4">
    <name type="scientific">marine sediment metagenome</name>
    <dbReference type="NCBI Taxonomy" id="412755"/>
    <lineage>
        <taxon>unclassified sequences</taxon>
        <taxon>metagenomes</taxon>
        <taxon>ecological metagenomes</taxon>
    </lineage>
</organism>
<dbReference type="InterPro" id="IPR038393">
    <property type="entry name" value="Fuc_iso_dom3_sf"/>
</dbReference>
<dbReference type="GO" id="GO:0005737">
    <property type="term" value="C:cytoplasm"/>
    <property type="evidence" value="ECO:0007669"/>
    <property type="project" value="InterPro"/>
</dbReference>
<reference evidence="4" key="1">
    <citation type="journal article" date="2014" name="Front. Microbiol.">
        <title>High frequency of phylogenetically diverse reductive dehalogenase-homologous genes in deep subseafloor sedimentary metagenomes.</title>
        <authorList>
            <person name="Kawai M."/>
            <person name="Futagami T."/>
            <person name="Toyoda A."/>
            <person name="Takaki Y."/>
            <person name="Nishi S."/>
            <person name="Hori S."/>
            <person name="Arai W."/>
            <person name="Tsubouchi T."/>
            <person name="Morono Y."/>
            <person name="Uchiyama I."/>
            <person name="Ito T."/>
            <person name="Fujiyama A."/>
            <person name="Inagaki F."/>
            <person name="Takami H."/>
        </authorList>
    </citation>
    <scope>NUCLEOTIDE SEQUENCE</scope>
    <source>
        <strain evidence="4">Expedition CK06-06</strain>
    </source>
</reference>
<dbReference type="PANTHER" id="PTHR37840">
    <property type="entry name" value="L-FUCOSE ISOMERASE"/>
    <property type="match status" value="1"/>
</dbReference>
<protein>
    <recommendedName>
        <fullName evidence="3">L-fucose isomerase C-terminal domain-containing protein</fullName>
    </recommendedName>
</protein>
<keyword evidence="2" id="KW-0119">Carbohydrate metabolism</keyword>
<dbReference type="AlphaFoldDB" id="X1LMF0"/>
<dbReference type="InterPro" id="IPR004216">
    <property type="entry name" value="Fuc/Ara_isomerase_C"/>
</dbReference>
<gene>
    <name evidence="4" type="ORF">S06H3_37048</name>
</gene>